<proteinExistence type="predicted"/>
<reference evidence="1" key="2">
    <citation type="journal article" date="2022" name="New Phytol.">
        <title>Evolutionary transition to the ectomycorrhizal habit in the genomes of a hyperdiverse lineage of mushroom-forming fungi.</title>
        <authorList>
            <person name="Looney B."/>
            <person name="Miyauchi S."/>
            <person name="Morin E."/>
            <person name="Drula E."/>
            <person name="Courty P.E."/>
            <person name="Kohler A."/>
            <person name="Kuo A."/>
            <person name="LaButti K."/>
            <person name="Pangilinan J."/>
            <person name="Lipzen A."/>
            <person name="Riley R."/>
            <person name="Andreopoulos W."/>
            <person name="He G."/>
            <person name="Johnson J."/>
            <person name="Nolan M."/>
            <person name="Tritt A."/>
            <person name="Barry K.W."/>
            <person name="Grigoriev I.V."/>
            <person name="Nagy L.G."/>
            <person name="Hibbett D."/>
            <person name="Henrissat B."/>
            <person name="Matheny P.B."/>
            <person name="Labbe J."/>
            <person name="Martin F.M."/>
        </authorList>
    </citation>
    <scope>NUCLEOTIDE SEQUENCE</scope>
    <source>
        <strain evidence="1">EC-137</strain>
    </source>
</reference>
<dbReference type="Proteomes" id="UP000814128">
    <property type="component" value="Unassembled WGS sequence"/>
</dbReference>
<gene>
    <name evidence="1" type="ORF">K488DRAFT_86549</name>
</gene>
<accession>A0ACB8QJ93</accession>
<comment type="caution">
    <text evidence="1">The sequence shown here is derived from an EMBL/GenBank/DDBJ whole genome shotgun (WGS) entry which is preliminary data.</text>
</comment>
<name>A0ACB8QJ93_9AGAM</name>
<dbReference type="EMBL" id="MU273570">
    <property type="protein sequence ID" value="KAI0031700.1"/>
    <property type="molecule type" value="Genomic_DNA"/>
</dbReference>
<evidence type="ECO:0000313" key="2">
    <source>
        <dbReference type="Proteomes" id="UP000814128"/>
    </source>
</evidence>
<organism evidence="1 2">
    <name type="scientific">Vararia minispora EC-137</name>
    <dbReference type="NCBI Taxonomy" id="1314806"/>
    <lineage>
        <taxon>Eukaryota</taxon>
        <taxon>Fungi</taxon>
        <taxon>Dikarya</taxon>
        <taxon>Basidiomycota</taxon>
        <taxon>Agaricomycotina</taxon>
        <taxon>Agaricomycetes</taxon>
        <taxon>Russulales</taxon>
        <taxon>Lachnocladiaceae</taxon>
        <taxon>Vararia</taxon>
    </lineage>
</organism>
<keyword evidence="2" id="KW-1185">Reference proteome</keyword>
<protein>
    <submittedName>
        <fullName evidence="1">Uncharacterized protein</fullName>
    </submittedName>
</protein>
<sequence length="577" mass="65073">MEDLNSDLDKIDSSRHAELVSEVNCLSDVPLHLKTRLNSCAPLLRLPEEILREIVTHTEEVWPAHYDRCCVSFSFRKQLRSLGWIAVGHVCHQLRLILLQQQLLWSKNVCAFPDVEREFLRRSGQLPLELELQNDTCRHTKARIDFVKDNFSRASQIKVQRISATATSTVLDNGWTFDPADLSGVSFPFLEVLNLDFTQGSDYAVLFTAESVYDLPPINSPRLQSLRFAFFYVPFDARTLLSLSLSRPSEWPFHPPSHFFEMLQSCIKLRSLRLDKWIPDIPYSAQKTISLPSLTDVEVVDQDERCLALWSHLSLPSLRRCHSTAFVLSPEVVDSESYIDSLARCFTPILSAPIYSASLSGMADCLHIQLFTSPPVECPENSFTSLRSDYTTALTFDFVSVYRLHFMRAVERLLGVIDTARLVCLHLADTDPYERSLSCSPERWKTLLLPLRHVHTLAIEGQEIGTLCSALTIPSGEFTSPPLPSLRSFSLTAARLRSTSLSDDIPRADANTSGISRDELMEMLSSRKRADIALKRLKIERVIVDKGESHDGLLAQLADLVSYVDCSIETVVGERSG</sequence>
<reference evidence="1" key="1">
    <citation type="submission" date="2021-02" db="EMBL/GenBank/DDBJ databases">
        <authorList>
            <consortium name="DOE Joint Genome Institute"/>
            <person name="Ahrendt S."/>
            <person name="Looney B.P."/>
            <person name="Miyauchi S."/>
            <person name="Morin E."/>
            <person name="Drula E."/>
            <person name="Courty P.E."/>
            <person name="Chicoki N."/>
            <person name="Fauchery L."/>
            <person name="Kohler A."/>
            <person name="Kuo A."/>
            <person name="Labutti K."/>
            <person name="Pangilinan J."/>
            <person name="Lipzen A."/>
            <person name="Riley R."/>
            <person name="Andreopoulos W."/>
            <person name="He G."/>
            <person name="Johnson J."/>
            <person name="Barry K.W."/>
            <person name="Grigoriev I.V."/>
            <person name="Nagy L."/>
            <person name="Hibbett D."/>
            <person name="Henrissat B."/>
            <person name="Matheny P.B."/>
            <person name="Labbe J."/>
            <person name="Martin F."/>
        </authorList>
    </citation>
    <scope>NUCLEOTIDE SEQUENCE</scope>
    <source>
        <strain evidence="1">EC-137</strain>
    </source>
</reference>
<evidence type="ECO:0000313" key="1">
    <source>
        <dbReference type="EMBL" id="KAI0031700.1"/>
    </source>
</evidence>